<dbReference type="GO" id="GO:0009055">
    <property type="term" value="F:electron transfer activity"/>
    <property type="evidence" value="ECO:0007669"/>
    <property type="project" value="InterPro"/>
</dbReference>
<comment type="subcellular location">
    <subcellularLocation>
        <location evidence="1">Cell membrane</location>
        <topology evidence="1">Multi-pass membrane protein</topology>
    </subcellularLocation>
</comment>
<dbReference type="GO" id="GO:0020037">
    <property type="term" value="F:heme binding"/>
    <property type="evidence" value="ECO:0007669"/>
    <property type="project" value="TreeGrafter"/>
</dbReference>
<accession>A0A931MM00</accession>
<dbReference type="PANTHER" id="PTHR30485">
    <property type="entry name" value="NI/FE-HYDROGENASE 1 B-TYPE CYTOCHROME SUBUNIT"/>
    <property type="match status" value="1"/>
</dbReference>
<keyword evidence="5 6" id="KW-0472">Membrane</keyword>
<evidence type="ECO:0000256" key="2">
    <source>
        <dbReference type="ARBA" id="ARBA00022475"/>
    </source>
</evidence>
<feature type="domain" description="Cytochrome b561 bacterial/Ni-hydrogenase" evidence="7">
    <location>
        <begin position="15"/>
        <end position="190"/>
    </location>
</feature>
<evidence type="ECO:0000256" key="4">
    <source>
        <dbReference type="ARBA" id="ARBA00022989"/>
    </source>
</evidence>
<evidence type="ECO:0000256" key="1">
    <source>
        <dbReference type="ARBA" id="ARBA00004651"/>
    </source>
</evidence>
<dbReference type="InterPro" id="IPR051542">
    <property type="entry name" value="Hydrogenase_cytochrome"/>
</dbReference>
<dbReference type="SUPFAM" id="SSF81342">
    <property type="entry name" value="Transmembrane di-heme cytochromes"/>
    <property type="match status" value="1"/>
</dbReference>
<keyword evidence="9" id="KW-1185">Reference proteome</keyword>
<feature type="transmembrane region" description="Helical" evidence="6">
    <location>
        <begin position="156"/>
        <end position="178"/>
    </location>
</feature>
<dbReference type="PANTHER" id="PTHR30485:SF2">
    <property type="entry name" value="BLL0597 PROTEIN"/>
    <property type="match status" value="1"/>
</dbReference>
<dbReference type="InterPro" id="IPR016174">
    <property type="entry name" value="Di-haem_cyt_TM"/>
</dbReference>
<keyword evidence="4 6" id="KW-1133">Transmembrane helix</keyword>
<feature type="transmembrane region" description="Helical" evidence="6">
    <location>
        <begin position="206"/>
        <end position="225"/>
    </location>
</feature>
<sequence>MTPVKGPAANRVRLWDLPVRIVHWSFAGLIPALWWTAENDEMAWHMRLGTVLLGLLVFRILWGFAGSSTARFANFVRSPGAVFRYLASLFGKGPHALSIGHNAAGGWSVVALLGLMSLQVSLGLVAGDPDYGSAGPLNHLVGFEFAYDATEWHTELVFNLILVFVGLHLVAIAFYRIVRRDNIIAPMVTGSRPVPQGFTGMTPAPAWRILACALAALVLVAWIWLGA</sequence>
<reference evidence="8" key="1">
    <citation type="submission" date="2020-11" db="EMBL/GenBank/DDBJ databases">
        <title>Novosphingobium aureum sp. nov., a marine bacterium isolated from sediment of a salt flat.</title>
        <authorList>
            <person name="Yoo Y."/>
            <person name="Kim J.-J."/>
        </authorList>
    </citation>
    <scope>NUCLEOTIDE SEQUENCE</scope>
    <source>
        <strain evidence="8">YJ-S2-02</strain>
    </source>
</reference>
<keyword evidence="2" id="KW-1003">Cell membrane</keyword>
<dbReference type="GO" id="GO:0005886">
    <property type="term" value="C:plasma membrane"/>
    <property type="evidence" value="ECO:0007669"/>
    <property type="project" value="UniProtKB-SubCell"/>
</dbReference>
<dbReference type="EMBL" id="JADZGI010000001">
    <property type="protein sequence ID" value="MBH0113905.1"/>
    <property type="molecule type" value="Genomic_DNA"/>
</dbReference>
<dbReference type="AlphaFoldDB" id="A0A931MM00"/>
<feature type="transmembrane region" description="Helical" evidence="6">
    <location>
        <begin position="43"/>
        <end position="62"/>
    </location>
</feature>
<evidence type="ECO:0000256" key="5">
    <source>
        <dbReference type="ARBA" id="ARBA00023136"/>
    </source>
</evidence>
<dbReference type="Proteomes" id="UP000617634">
    <property type="component" value="Unassembled WGS sequence"/>
</dbReference>
<evidence type="ECO:0000313" key="9">
    <source>
        <dbReference type="Proteomes" id="UP000617634"/>
    </source>
</evidence>
<name>A0A931MM00_9SPHN</name>
<evidence type="ECO:0000256" key="6">
    <source>
        <dbReference type="SAM" id="Phobius"/>
    </source>
</evidence>
<gene>
    <name evidence="8" type="ORF">I5E68_13210</name>
</gene>
<dbReference type="GO" id="GO:0022904">
    <property type="term" value="P:respiratory electron transport chain"/>
    <property type="evidence" value="ECO:0007669"/>
    <property type="project" value="InterPro"/>
</dbReference>
<proteinExistence type="predicted"/>
<organism evidence="8 9">
    <name type="scientific">Novosphingobium aureum</name>
    <dbReference type="NCBI Taxonomy" id="2792964"/>
    <lineage>
        <taxon>Bacteria</taxon>
        <taxon>Pseudomonadati</taxon>
        <taxon>Pseudomonadota</taxon>
        <taxon>Alphaproteobacteria</taxon>
        <taxon>Sphingomonadales</taxon>
        <taxon>Sphingomonadaceae</taxon>
        <taxon>Novosphingobium</taxon>
    </lineage>
</organism>
<feature type="transmembrane region" description="Helical" evidence="6">
    <location>
        <begin position="104"/>
        <end position="126"/>
    </location>
</feature>
<feature type="transmembrane region" description="Helical" evidence="6">
    <location>
        <begin position="21"/>
        <end position="37"/>
    </location>
</feature>
<dbReference type="Pfam" id="PF01292">
    <property type="entry name" value="Ni_hydr_CYTB"/>
    <property type="match status" value="1"/>
</dbReference>
<evidence type="ECO:0000259" key="7">
    <source>
        <dbReference type="Pfam" id="PF01292"/>
    </source>
</evidence>
<evidence type="ECO:0000313" key="8">
    <source>
        <dbReference type="EMBL" id="MBH0113905.1"/>
    </source>
</evidence>
<evidence type="ECO:0000256" key="3">
    <source>
        <dbReference type="ARBA" id="ARBA00022692"/>
    </source>
</evidence>
<dbReference type="Gene3D" id="1.20.950.20">
    <property type="entry name" value="Transmembrane di-heme cytochromes, Chain C"/>
    <property type="match status" value="1"/>
</dbReference>
<dbReference type="InterPro" id="IPR011577">
    <property type="entry name" value="Cyt_b561_bac/Ni-Hgenase"/>
</dbReference>
<protein>
    <submittedName>
        <fullName evidence="8">Cytochrome b/b6 domain-containing protein</fullName>
    </submittedName>
</protein>
<keyword evidence="3 6" id="KW-0812">Transmembrane</keyword>
<comment type="caution">
    <text evidence="8">The sequence shown here is derived from an EMBL/GenBank/DDBJ whole genome shotgun (WGS) entry which is preliminary data.</text>
</comment>